<evidence type="ECO:0000256" key="1">
    <source>
        <dbReference type="SAM" id="MobiDB-lite"/>
    </source>
</evidence>
<dbReference type="AlphaFoldDB" id="A0A7W8FUU7"/>
<dbReference type="InterPro" id="IPR011330">
    <property type="entry name" value="Glyco_hydro/deAcase_b/a-brl"/>
</dbReference>
<accession>A0A7W8FUU7</accession>
<keyword evidence="4" id="KW-1185">Reference proteome</keyword>
<dbReference type="EMBL" id="JACHHK010000002">
    <property type="protein sequence ID" value="MBB5182468.1"/>
    <property type="molecule type" value="Genomic_DNA"/>
</dbReference>
<dbReference type="CDD" id="cd10944">
    <property type="entry name" value="CE4_SmPgdA_like"/>
    <property type="match status" value="1"/>
</dbReference>
<comment type="caution">
    <text evidence="3">The sequence shown here is derived from an EMBL/GenBank/DDBJ whole genome shotgun (WGS) entry which is preliminary data.</text>
</comment>
<dbReference type="PROSITE" id="PS51677">
    <property type="entry name" value="NODB"/>
    <property type="match status" value="1"/>
</dbReference>
<sequence>MKRKAKRKRKLASKRFRHRLIAAAIALLLLCGIVRLIYLIVQPIVLNDTTVEVEVDQNYDPKSNLKYVFLGDESQVTVAGQVNTKKAGDYTITYQYHDKEKTATVHVYDDVKPKLTVQNYTTDTVEEVKAKRFVQSVKDNSKVTTTADIENDANQTGTYKVTVTAKDAYGNQTTKTCKLIRKKDKKAPTISNVRTTTLLSGEKLDTSDVKVKDNYDDDPDLKLDDSDVNYKKAGKYTAVYTATDRSGNTSKKKQKVRIVTDDTEKYDKIVYLTFDDGPSANTSKILKILKKYDAKATFFVTGTGEEYNDEIRKAYEQGNSIGLHTYSHDYSIYSTEKTYLADLKKISKLVEEETGEKSTIMRFPGGSSNTINENYTSDGQNIMPTLIEDVENMGYEYYDWNVDSQDASGNNVSVSVIVSNATSSDESYVNILMHDSGSKSTTVEALPKIIKYYKKKGYVFLPITKGSYVVHHQGVVDEASDDTGTTDTSTDTGTDEETAAAQ</sequence>
<dbReference type="Gene3D" id="2.60.40.10">
    <property type="entry name" value="Immunoglobulins"/>
    <property type="match status" value="2"/>
</dbReference>
<gene>
    <name evidence="3" type="ORF">HNQ47_000487</name>
</gene>
<name>A0A7W8FUU7_9FIRM</name>
<feature type="region of interest" description="Disordered" evidence="1">
    <location>
        <begin position="478"/>
        <end position="502"/>
    </location>
</feature>
<dbReference type="PANTHER" id="PTHR10587">
    <property type="entry name" value="GLYCOSYL TRANSFERASE-RELATED"/>
    <property type="match status" value="1"/>
</dbReference>
<dbReference type="Pfam" id="PF01522">
    <property type="entry name" value="Polysacc_deac_1"/>
    <property type="match status" value="1"/>
</dbReference>
<dbReference type="PANTHER" id="PTHR10587:SF125">
    <property type="entry name" value="POLYSACCHARIDE DEACETYLASE YHEN-RELATED"/>
    <property type="match status" value="1"/>
</dbReference>
<organism evidence="3 4">
    <name type="scientific">Catenisphaera adipataccumulans</name>
    <dbReference type="NCBI Taxonomy" id="700500"/>
    <lineage>
        <taxon>Bacteria</taxon>
        <taxon>Bacillati</taxon>
        <taxon>Bacillota</taxon>
        <taxon>Erysipelotrichia</taxon>
        <taxon>Erysipelotrichales</taxon>
        <taxon>Erysipelotrichaceae</taxon>
        <taxon>Catenisphaera</taxon>
    </lineage>
</organism>
<dbReference type="InterPro" id="IPR050248">
    <property type="entry name" value="Polysacc_deacetylase_ArnD"/>
</dbReference>
<dbReference type="InterPro" id="IPR013783">
    <property type="entry name" value="Ig-like_fold"/>
</dbReference>
<proteinExistence type="predicted"/>
<dbReference type="GO" id="GO:0016810">
    <property type="term" value="F:hydrolase activity, acting on carbon-nitrogen (but not peptide) bonds"/>
    <property type="evidence" value="ECO:0007669"/>
    <property type="project" value="InterPro"/>
</dbReference>
<dbReference type="GO" id="GO:0005975">
    <property type="term" value="P:carbohydrate metabolic process"/>
    <property type="evidence" value="ECO:0007669"/>
    <property type="project" value="InterPro"/>
</dbReference>
<feature type="domain" description="NodB homology" evidence="2">
    <location>
        <begin position="268"/>
        <end position="461"/>
    </location>
</feature>
<evidence type="ECO:0000313" key="4">
    <source>
        <dbReference type="Proteomes" id="UP000539953"/>
    </source>
</evidence>
<dbReference type="InterPro" id="IPR032179">
    <property type="entry name" value="Cry22Aa_Ig-like"/>
</dbReference>
<dbReference type="RefSeq" id="WP_183327191.1">
    <property type="nucleotide sequence ID" value="NZ_JACHHK010000002.1"/>
</dbReference>
<feature type="compositionally biased region" description="Acidic residues" evidence="1">
    <location>
        <begin position="493"/>
        <end position="502"/>
    </location>
</feature>
<dbReference type="InterPro" id="IPR002509">
    <property type="entry name" value="NODB_dom"/>
</dbReference>
<evidence type="ECO:0000259" key="2">
    <source>
        <dbReference type="PROSITE" id="PS51677"/>
    </source>
</evidence>
<dbReference type="Pfam" id="PF16403">
    <property type="entry name" value="Bact_surface_Ig-like"/>
    <property type="match status" value="1"/>
</dbReference>
<dbReference type="SUPFAM" id="SSF88713">
    <property type="entry name" value="Glycoside hydrolase/deacetylase"/>
    <property type="match status" value="1"/>
</dbReference>
<dbReference type="Proteomes" id="UP000539953">
    <property type="component" value="Unassembled WGS sequence"/>
</dbReference>
<reference evidence="3 4" key="1">
    <citation type="submission" date="2020-08" db="EMBL/GenBank/DDBJ databases">
        <title>Genomic Encyclopedia of Type Strains, Phase IV (KMG-IV): sequencing the most valuable type-strain genomes for metagenomic binning, comparative biology and taxonomic classification.</title>
        <authorList>
            <person name="Goeker M."/>
        </authorList>
    </citation>
    <scope>NUCLEOTIDE SEQUENCE [LARGE SCALE GENOMIC DNA]</scope>
    <source>
        <strain evidence="3 4">DSM 25799</strain>
    </source>
</reference>
<dbReference type="Gene3D" id="3.20.20.370">
    <property type="entry name" value="Glycoside hydrolase/deacetylase"/>
    <property type="match status" value="1"/>
</dbReference>
<evidence type="ECO:0000313" key="3">
    <source>
        <dbReference type="EMBL" id="MBB5182468.1"/>
    </source>
</evidence>
<feature type="compositionally biased region" description="Low complexity" evidence="1">
    <location>
        <begin position="482"/>
        <end position="492"/>
    </location>
</feature>
<protein>
    <submittedName>
        <fullName evidence="3">Peptidoglycan/xylan/chitin deacetylase (PgdA/CDA1 family)</fullName>
    </submittedName>
</protein>